<dbReference type="Proteomes" id="UP000077134">
    <property type="component" value="Unassembled WGS sequence"/>
</dbReference>
<keyword evidence="2" id="KW-1185">Reference proteome</keyword>
<evidence type="ECO:0008006" key="3">
    <source>
        <dbReference type="Google" id="ProtNLM"/>
    </source>
</evidence>
<name>A0A162KVB8_9BACL</name>
<comment type="caution">
    <text evidence="1">The sequence shown here is derived from an EMBL/GenBank/DDBJ whole genome shotgun (WGS) entry which is preliminary data.</text>
</comment>
<dbReference type="EMBL" id="LSFN01000014">
    <property type="protein sequence ID" value="OAB74513.1"/>
    <property type="molecule type" value="Genomic_DNA"/>
</dbReference>
<evidence type="ECO:0000313" key="2">
    <source>
        <dbReference type="Proteomes" id="UP000077134"/>
    </source>
</evidence>
<dbReference type="KEGG" id="pcx:LPB68_03330"/>
<dbReference type="InterPro" id="IPR019615">
    <property type="entry name" value="DUF2487"/>
</dbReference>
<accession>A0A162KVB8</accession>
<reference evidence="1 2" key="1">
    <citation type="submission" date="2016-02" db="EMBL/GenBank/DDBJ databases">
        <title>Paenibacillus sp. LPB0068, isolated from Crassostrea gigas.</title>
        <authorList>
            <person name="Shin S.-K."/>
            <person name="Yi H."/>
        </authorList>
    </citation>
    <scope>NUCLEOTIDE SEQUENCE [LARGE SCALE GENOMIC DNA]</scope>
    <source>
        <strain evidence="1 2">LPB0068</strain>
    </source>
</reference>
<protein>
    <recommendedName>
        <fullName evidence="3">DUF2487 domain-containing protein</fullName>
    </recommendedName>
</protein>
<sequence>MKFSEISSESWLELQPYLDTCIIPFTGLKGVESPIEATAALERLRDLLDLVENRYRGRTITYPAFHYDINEKYELVNELCHKIKKSGFKYVIIVTADTYVESSQCPYSDLVLSQPLLEKIMGNEQLTLTAIVQNRIERLWMKGDPL</sequence>
<proteinExistence type="predicted"/>
<dbReference type="OrthoDB" id="2678750at2"/>
<dbReference type="AlphaFoldDB" id="A0A162KVB8"/>
<dbReference type="STRING" id="1763538.LPB68_03330"/>
<evidence type="ECO:0000313" key="1">
    <source>
        <dbReference type="EMBL" id="OAB74513.1"/>
    </source>
</evidence>
<dbReference type="RefSeq" id="WP_068657901.1">
    <property type="nucleotide sequence ID" value="NZ_CP017770.1"/>
</dbReference>
<dbReference type="Pfam" id="PF10673">
    <property type="entry name" value="DUF2487"/>
    <property type="match status" value="1"/>
</dbReference>
<organism evidence="1 2">
    <name type="scientific">Paenibacillus crassostreae</name>
    <dbReference type="NCBI Taxonomy" id="1763538"/>
    <lineage>
        <taxon>Bacteria</taxon>
        <taxon>Bacillati</taxon>
        <taxon>Bacillota</taxon>
        <taxon>Bacilli</taxon>
        <taxon>Bacillales</taxon>
        <taxon>Paenibacillaceae</taxon>
        <taxon>Paenibacillus</taxon>
    </lineage>
</organism>
<gene>
    <name evidence="1" type="ORF">PNBC_10630</name>
</gene>